<comment type="caution">
    <text evidence="1">The sequence shown here is derived from an EMBL/GenBank/DDBJ whole genome shotgun (WGS) entry which is preliminary data.</text>
</comment>
<protein>
    <recommendedName>
        <fullName evidence="3">Lipoprotein</fullName>
    </recommendedName>
</protein>
<dbReference type="EMBL" id="JAQKAB010000013">
    <property type="protein sequence ID" value="MDA7028178.1"/>
    <property type="molecule type" value="Genomic_DNA"/>
</dbReference>
<evidence type="ECO:0000313" key="1">
    <source>
        <dbReference type="EMBL" id="MDA7028178.1"/>
    </source>
</evidence>
<dbReference type="Proteomes" id="UP001211894">
    <property type="component" value="Unassembled WGS sequence"/>
</dbReference>
<keyword evidence="2" id="KW-1185">Reference proteome</keyword>
<proteinExistence type="predicted"/>
<dbReference type="SUPFAM" id="SSF69322">
    <property type="entry name" value="Tricorn protease domain 2"/>
    <property type="match status" value="1"/>
</dbReference>
<organism evidence="1 2">
    <name type="scientific">Bacillus changyiensis</name>
    <dbReference type="NCBI Taxonomy" id="3004103"/>
    <lineage>
        <taxon>Bacteria</taxon>
        <taxon>Bacillati</taxon>
        <taxon>Bacillota</taxon>
        <taxon>Bacilli</taxon>
        <taxon>Bacillales</taxon>
        <taxon>Bacillaceae</taxon>
        <taxon>Bacillus</taxon>
    </lineage>
</organism>
<sequence>MNRLKTLFVLSSILIVTCSCQQQSVGHQKEKVNTHQDMILRDIKKGAFIVSFSNMLNSGSEFAVYQEGGAIQDQITLKDHTDLNSSASNQDYTFFASNRSNDHMKINNKTGKLDKINEKSLSKTTEDEGAIFINTSGNYVLHDINIGNTGDGLHGELVYWNSKMKNKKHLIISGEIVSAQIVGQKIYAITNKNDHMSIVLINSKTNKPEIKKRIPNEKIYFLNKKDGFQVLDEQTFMLAVNDQVEQNQKSKILLIDQETLKTKREIKMEKGFFPTKLKRIKDEVVAVSSNGKVTVFDHLFHKKRSFNVFTGNDDYSLEDVKINDHNIYALTKRFKRDKQKLIGNIISYNLKSGKKEKTTPLKANQDWDFARFELLPNK</sequence>
<evidence type="ECO:0000313" key="2">
    <source>
        <dbReference type="Proteomes" id="UP001211894"/>
    </source>
</evidence>
<gene>
    <name evidence="1" type="ORF">PJ311_16515</name>
</gene>
<dbReference type="PROSITE" id="PS51257">
    <property type="entry name" value="PROKAR_LIPOPROTEIN"/>
    <property type="match status" value="1"/>
</dbReference>
<evidence type="ECO:0008006" key="3">
    <source>
        <dbReference type="Google" id="ProtNLM"/>
    </source>
</evidence>
<accession>A0ABT4X7G4</accession>
<name>A0ABT4X7G4_9BACI</name>
<reference evidence="1 2" key="1">
    <citation type="submission" date="2023-01" db="EMBL/GenBank/DDBJ databases">
        <title>Bacillus changyiensis sp. nov., isolated from a coastal deposit.</title>
        <authorList>
            <person name="Xiao G."/>
            <person name="Lai Q."/>
            <person name="Hu Z."/>
            <person name="Shao Z."/>
        </authorList>
    </citation>
    <scope>NUCLEOTIDE SEQUENCE [LARGE SCALE GENOMIC DNA]</scope>
    <source>
        <strain evidence="1 2">CLL-7-23</strain>
    </source>
</reference>
<dbReference type="RefSeq" id="WP_271341993.1">
    <property type="nucleotide sequence ID" value="NZ_JAQKAB010000013.1"/>
</dbReference>